<keyword evidence="5" id="KW-1185">Reference proteome</keyword>
<dbReference type="EMBL" id="FRCP01000021">
    <property type="protein sequence ID" value="SHM91463.1"/>
    <property type="molecule type" value="Genomic_DNA"/>
</dbReference>
<dbReference type="OrthoDB" id="9803333at2"/>
<dbReference type="PRINTS" id="PR00080">
    <property type="entry name" value="SDRFAMILY"/>
</dbReference>
<accession>A0A1M7MKJ5</accession>
<dbReference type="AlphaFoldDB" id="A0A1M7MKJ5"/>
<dbReference type="InterPro" id="IPR036291">
    <property type="entry name" value="NAD(P)-bd_dom_sf"/>
</dbReference>
<dbReference type="NCBIfam" id="NF005559">
    <property type="entry name" value="PRK07231.1"/>
    <property type="match status" value="1"/>
</dbReference>
<evidence type="ECO:0000313" key="4">
    <source>
        <dbReference type="EMBL" id="SHM91463.1"/>
    </source>
</evidence>
<dbReference type="InterPro" id="IPR020904">
    <property type="entry name" value="Sc_DH/Rdtase_CS"/>
</dbReference>
<reference evidence="4 5" key="1">
    <citation type="submission" date="2016-11" db="EMBL/GenBank/DDBJ databases">
        <authorList>
            <person name="Jaros S."/>
            <person name="Januszkiewicz K."/>
            <person name="Wedrychowicz H."/>
        </authorList>
    </citation>
    <scope>NUCLEOTIDE SEQUENCE [LARGE SCALE GENOMIC DNA]</scope>
    <source>
        <strain evidence="4 5">DSM 15930</strain>
    </source>
</reference>
<dbReference type="PROSITE" id="PS00061">
    <property type="entry name" value="ADH_SHORT"/>
    <property type="match status" value="1"/>
</dbReference>
<dbReference type="STRING" id="1120996.SAMN02746066_03895"/>
<dbReference type="Proteomes" id="UP000184038">
    <property type="component" value="Unassembled WGS sequence"/>
</dbReference>
<name>A0A1M7MKJ5_9FIRM</name>
<dbReference type="CDD" id="cd05233">
    <property type="entry name" value="SDR_c"/>
    <property type="match status" value="1"/>
</dbReference>
<dbReference type="PANTHER" id="PTHR42760:SF133">
    <property type="entry name" value="3-OXOACYL-[ACYL-CARRIER-PROTEIN] REDUCTASE"/>
    <property type="match status" value="1"/>
</dbReference>
<dbReference type="InterPro" id="IPR002347">
    <property type="entry name" value="SDR_fam"/>
</dbReference>
<dbReference type="GO" id="GO:0048038">
    <property type="term" value="F:quinone binding"/>
    <property type="evidence" value="ECO:0007669"/>
    <property type="project" value="TreeGrafter"/>
</dbReference>
<protein>
    <submittedName>
        <fullName evidence="4">3-oxoacyl-[acyl-carrier protein] reductase</fullName>
    </submittedName>
</protein>
<evidence type="ECO:0000256" key="1">
    <source>
        <dbReference type="ARBA" id="ARBA00006484"/>
    </source>
</evidence>
<dbReference type="Gene3D" id="3.40.50.720">
    <property type="entry name" value="NAD(P)-binding Rossmann-like Domain"/>
    <property type="match status" value="1"/>
</dbReference>
<comment type="similarity">
    <text evidence="1 3">Belongs to the short-chain dehydrogenases/reductases (SDR) family.</text>
</comment>
<evidence type="ECO:0000256" key="2">
    <source>
        <dbReference type="ARBA" id="ARBA00023002"/>
    </source>
</evidence>
<dbReference type="Pfam" id="PF00106">
    <property type="entry name" value="adh_short"/>
    <property type="match status" value="1"/>
</dbReference>
<dbReference type="PRINTS" id="PR00081">
    <property type="entry name" value="GDHRDH"/>
</dbReference>
<dbReference type="GO" id="GO:0006633">
    <property type="term" value="P:fatty acid biosynthetic process"/>
    <property type="evidence" value="ECO:0007669"/>
    <property type="project" value="TreeGrafter"/>
</dbReference>
<gene>
    <name evidence="4" type="ORF">SAMN02746066_03895</name>
</gene>
<proteinExistence type="inferred from homology"/>
<evidence type="ECO:0000256" key="3">
    <source>
        <dbReference type="RuleBase" id="RU000363"/>
    </source>
</evidence>
<dbReference type="NCBIfam" id="NF009466">
    <property type="entry name" value="PRK12826.1-2"/>
    <property type="match status" value="1"/>
</dbReference>
<dbReference type="RefSeq" id="WP_073290469.1">
    <property type="nucleotide sequence ID" value="NZ_FRCP01000021.1"/>
</dbReference>
<dbReference type="GO" id="GO:0008206">
    <property type="term" value="P:bile acid metabolic process"/>
    <property type="evidence" value="ECO:0007669"/>
    <property type="project" value="UniProtKB-ARBA"/>
</dbReference>
<sequence length="249" mass="26496">MKLLEGKVAIVTGGTRGIGLAIVKKYLEQGASVVLCGSREETATKAVAALKAEDPTCKVSGIWTDLCNPQEVKRDFDNVKKEYGSIDILVNNAGISAMDSIFEYKPEEFQKIMDLNVNAVFYCSQAVAGIMKEQGGGVILNTSSVVSLYGQQSGCGYPTSKFAVNGLTKSLAQELAPYQIRVNAVAPGITRTDMVANLPEAMIKPLINTIPLGRMGEPEEVADAFVFLGSDMSSYITGIVLSIDGAAKI</sequence>
<keyword evidence="2" id="KW-0560">Oxidoreductase</keyword>
<evidence type="ECO:0000313" key="5">
    <source>
        <dbReference type="Proteomes" id="UP000184038"/>
    </source>
</evidence>
<dbReference type="GO" id="GO:0016616">
    <property type="term" value="F:oxidoreductase activity, acting on the CH-OH group of donors, NAD or NADP as acceptor"/>
    <property type="evidence" value="ECO:0007669"/>
    <property type="project" value="TreeGrafter"/>
</dbReference>
<dbReference type="SUPFAM" id="SSF51735">
    <property type="entry name" value="NAD(P)-binding Rossmann-fold domains"/>
    <property type="match status" value="1"/>
</dbReference>
<dbReference type="PANTHER" id="PTHR42760">
    <property type="entry name" value="SHORT-CHAIN DEHYDROGENASES/REDUCTASES FAMILY MEMBER"/>
    <property type="match status" value="1"/>
</dbReference>
<dbReference type="FunFam" id="3.40.50.720:FF:000084">
    <property type="entry name" value="Short-chain dehydrogenase reductase"/>
    <property type="match status" value="1"/>
</dbReference>
<organism evidence="4 5">
    <name type="scientific">Anaerosporobacter mobilis DSM 15930</name>
    <dbReference type="NCBI Taxonomy" id="1120996"/>
    <lineage>
        <taxon>Bacteria</taxon>
        <taxon>Bacillati</taxon>
        <taxon>Bacillota</taxon>
        <taxon>Clostridia</taxon>
        <taxon>Lachnospirales</taxon>
        <taxon>Lachnospiraceae</taxon>
        <taxon>Anaerosporobacter</taxon>
    </lineage>
</organism>